<feature type="transmembrane region" description="Helical" evidence="5">
    <location>
        <begin position="90"/>
        <end position="108"/>
    </location>
</feature>
<feature type="transmembrane region" description="Helical" evidence="5">
    <location>
        <begin position="262"/>
        <end position="282"/>
    </location>
</feature>
<evidence type="ECO:0000313" key="7">
    <source>
        <dbReference type="Proteomes" id="UP000298112"/>
    </source>
</evidence>
<dbReference type="RefSeq" id="WP_135659291.1">
    <property type="nucleotide sequence ID" value="NZ_RQHF01000028.1"/>
</dbReference>
<comment type="similarity">
    <text evidence="5">Belongs to the 4-toluene sulfonate uptake permease (TSUP) (TC 2.A.102) family.</text>
</comment>
<feature type="transmembrane region" description="Helical" evidence="5">
    <location>
        <begin position="56"/>
        <end position="78"/>
    </location>
</feature>
<protein>
    <recommendedName>
        <fullName evidence="5">Probable membrane transporter protein</fullName>
    </recommendedName>
</protein>
<evidence type="ECO:0000313" key="6">
    <source>
        <dbReference type="EMBL" id="TGM52350.1"/>
    </source>
</evidence>
<evidence type="ECO:0000256" key="4">
    <source>
        <dbReference type="ARBA" id="ARBA00023136"/>
    </source>
</evidence>
<reference evidence="7" key="1">
    <citation type="journal article" date="2019" name="PLoS Negl. Trop. Dis.">
        <title>Revisiting the worldwide diversity of Leptospira species in the environment.</title>
        <authorList>
            <person name="Vincent A.T."/>
            <person name="Schiettekatte O."/>
            <person name="Bourhy P."/>
            <person name="Veyrier F.J."/>
            <person name="Picardeau M."/>
        </authorList>
    </citation>
    <scope>NUCLEOTIDE SEQUENCE [LARGE SCALE GENOMIC DNA]</scope>
    <source>
        <strain evidence="7">201601955</strain>
    </source>
</reference>
<evidence type="ECO:0000256" key="2">
    <source>
        <dbReference type="ARBA" id="ARBA00022692"/>
    </source>
</evidence>
<gene>
    <name evidence="6" type="ORF">EHQ95_11850</name>
</gene>
<feature type="transmembrane region" description="Helical" evidence="5">
    <location>
        <begin position="128"/>
        <end position="147"/>
    </location>
</feature>
<dbReference type="PANTHER" id="PTHR43701:SF12">
    <property type="entry name" value="MEMBRANE TRANSPORTER PROTEIN YTNM-RELATED"/>
    <property type="match status" value="1"/>
</dbReference>
<sequence>MDFNFQIYHDFVWGFWPGIIVVFGVGFFVGYLASFLGLGGGFIYTPFFHSFFHLTAVQAVAVSLAQMPVSALSGLVVYHKNKKIRWKQGFLLLCTSIPAAQYTAYKFGRFEDTELGKQLYYGIPLSEFIYLIVFTAFLGILAVYNLITALKRRRKYYQTLAVQTENLNSAAIEVSAKSDSDLETKLDSDANMDLSVNVGKMNLEVETDKNQTDLFFYSPKSVLIVLFTGIFFGLFSSLFGIGGGFLAVPLFVYYFRMSPVEAVATSFLGIFLTSFGTSVLFFMQGKLHLELALVGSFGGIFGARIGSLKAVNAKPYSILLVTAIFQFLVVIWYVLGKLPKF</sequence>
<dbReference type="Proteomes" id="UP000298112">
    <property type="component" value="Unassembled WGS sequence"/>
</dbReference>
<keyword evidence="3 5" id="KW-1133">Transmembrane helix</keyword>
<dbReference type="InterPro" id="IPR002781">
    <property type="entry name" value="TM_pro_TauE-like"/>
</dbReference>
<dbReference type="Pfam" id="PF01925">
    <property type="entry name" value="TauE"/>
    <property type="match status" value="1"/>
</dbReference>
<name>A0ABY2NMY2_9LEPT</name>
<organism evidence="6 7">
    <name type="scientific">Leptospira vanthielii</name>
    <dbReference type="NCBI Taxonomy" id="293085"/>
    <lineage>
        <taxon>Bacteria</taxon>
        <taxon>Pseudomonadati</taxon>
        <taxon>Spirochaetota</taxon>
        <taxon>Spirochaetia</taxon>
        <taxon>Leptospirales</taxon>
        <taxon>Leptospiraceae</taxon>
        <taxon>Leptospira</taxon>
    </lineage>
</organism>
<dbReference type="EMBL" id="RQHF01000028">
    <property type="protein sequence ID" value="TGM52350.1"/>
    <property type="molecule type" value="Genomic_DNA"/>
</dbReference>
<accession>A0ABY2NMY2</accession>
<feature type="transmembrane region" description="Helical" evidence="5">
    <location>
        <begin position="12"/>
        <end position="36"/>
    </location>
</feature>
<keyword evidence="2 5" id="KW-0812">Transmembrane</keyword>
<feature type="transmembrane region" description="Helical" evidence="5">
    <location>
        <begin position="316"/>
        <end position="335"/>
    </location>
</feature>
<dbReference type="InterPro" id="IPR051598">
    <property type="entry name" value="TSUP/Inactive_protease-like"/>
</dbReference>
<evidence type="ECO:0000256" key="5">
    <source>
        <dbReference type="RuleBase" id="RU363041"/>
    </source>
</evidence>
<keyword evidence="5" id="KW-1003">Cell membrane</keyword>
<dbReference type="PANTHER" id="PTHR43701">
    <property type="entry name" value="MEMBRANE TRANSPORTER PROTEIN MJ0441-RELATED"/>
    <property type="match status" value="1"/>
</dbReference>
<feature type="transmembrane region" description="Helical" evidence="5">
    <location>
        <begin position="289"/>
        <end position="310"/>
    </location>
</feature>
<evidence type="ECO:0000256" key="1">
    <source>
        <dbReference type="ARBA" id="ARBA00004141"/>
    </source>
</evidence>
<evidence type="ECO:0000256" key="3">
    <source>
        <dbReference type="ARBA" id="ARBA00022989"/>
    </source>
</evidence>
<comment type="caution">
    <text evidence="6">The sequence shown here is derived from an EMBL/GenBank/DDBJ whole genome shotgun (WGS) entry which is preliminary data.</text>
</comment>
<keyword evidence="7" id="KW-1185">Reference proteome</keyword>
<feature type="transmembrane region" description="Helical" evidence="5">
    <location>
        <begin position="223"/>
        <end position="256"/>
    </location>
</feature>
<proteinExistence type="inferred from homology"/>
<comment type="subcellular location">
    <subcellularLocation>
        <location evidence="5">Cell membrane</location>
        <topology evidence="5">Multi-pass membrane protein</topology>
    </subcellularLocation>
    <subcellularLocation>
        <location evidence="1">Membrane</location>
        <topology evidence="1">Multi-pass membrane protein</topology>
    </subcellularLocation>
</comment>
<keyword evidence="4 5" id="KW-0472">Membrane</keyword>